<reference evidence="1" key="2">
    <citation type="submission" date="2023-05" db="EMBL/GenBank/DDBJ databases">
        <authorList>
            <person name="Fouks B."/>
        </authorList>
    </citation>
    <scope>NUCLEOTIDE SEQUENCE</scope>
    <source>
        <strain evidence="1">Stay&amp;Tobe</strain>
        <tissue evidence="1">Testes</tissue>
    </source>
</reference>
<reference evidence="1" key="1">
    <citation type="journal article" date="2023" name="IScience">
        <title>Live-bearing cockroach genome reveals convergent evolutionary mechanisms linked to viviparity in insects and beyond.</title>
        <authorList>
            <person name="Fouks B."/>
            <person name="Harrison M.C."/>
            <person name="Mikhailova A.A."/>
            <person name="Marchal E."/>
            <person name="English S."/>
            <person name="Carruthers M."/>
            <person name="Jennings E.C."/>
            <person name="Chiamaka E.L."/>
            <person name="Frigard R.A."/>
            <person name="Pippel M."/>
            <person name="Attardo G.M."/>
            <person name="Benoit J.B."/>
            <person name="Bornberg-Bauer E."/>
            <person name="Tobe S.S."/>
        </authorList>
    </citation>
    <scope>NUCLEOTIDE SEQUENCE</scope>
    <source>
        <strain evidence="1">Stay&amp;Tobe</strain>
    </source>
</reference>
<feature type="non-terminal residue" evidence="1">
    <location>
        <position position="52"/>
    </location>
</feature>
<protein>
    <submittedName>
        <fullName evidence="1">Uncharacterized protein</fullName>
    </submittedName>
</protein>
<evidence type="ECO:0000313" key="2">
    <source>
        <dbReference type="Proteomes" id="UP001233999"/>
    </source>
</evidence>
<gene>
    <name evidence="1" type="ORF">L9F63_004277</name>
</gene>
<dbReference type="AlphaFoldDB" id="A0AAD7ZGA2"/>
<dbReference type="Proteomes" id="UP001233999">
    <property type="component" value="Unassembled WGS sequence"/>
</dbReference>
<accession>A0AAD7ZGA2</accession>
<comment type="caution">
    <text evidence="1">The sequence shown here is derived from an EMBL/GenBank/DDBJ whole genome shotgun (WGS) entry which is preliminary data.</text>
</comment>
<dbReference type="EMBL" id="JASPKZ010008362">
    <property type="protein sequence ID" value="KAJ9580085.1"/>
    <property type="molecule type" value="Genomic_DNA"/>
</dbReference>
<sequence>YSNSICCSALYHLMFCFNELMTVCVKPDTWDEPDEELGDGNLLIGNLFACMS</sequence>
<feature type="non-terminal residue" evidence="1">
    <location>
        <position position="1"/>
    </location>
</feature>
<name>A0AAD7ZGA2_DIPPU</name>
<evidence type="ECO:0000313" key="1">
    <source>
        <dbReference type="EMBL" id="KAJ9580085.1"/>
    </source>
</evidence>
<organism evidence="1 2">
    <name type="scientific">Diploptera punctata</name>
    <name type="common">Pacific beetle cockroach</name>
    <dbReference type="NCBI Taxonomy" id="6984"/>
    <lineage>
        <taxon>Eukaryota</taxon>
        <taxon>Metazoa</taxon>
        <taxon>Ecdysozoa</taxon>
        <taxon>Arthropoda</taxon>
        <taxon>Hexapoda</taxon>
        <taxon>Insecta</taxon>
        <taxon>Pterygota</taxon>
        <taxon>Neoptera</taxon>
        <taxon>Polyneoptera</taxon>
        <taxon>Dictyoptera</taxon>
        <taxon>Blattodea</taxon>
        <taxon>Blaberoidea</taxon>
        <taxon>Blaberidae</taxon>
        <taxon>Diplopterinae</taxon>
        <taxon>Diploptera</taxon>
    </lineage>
</organism>
<keyword evidence="2" id="KW-1185">Reference proteome</keyword>
<proteinExistence type="predicted"/>